<comment type="caution">
    <text evidence="3">The sequence shown here is derived from an EMBL/GenBank/DDBJ whole genome shotgun (WGS) entry which is preliminary data.</text>
</comment>
<accession>A0A8S9KC03</accession>
<evidence type="ECO:0000313" key="3">
    <source>
        <dbReference type="EMBL" id="KAF2591739.1"/>
    </source>
</evidence>
<organism evidence="3">
    <name type="scientific">Brassica cretica</name>
    <name type="common">Mustard</name>
    <dbReference type="NCBI Taxonomy" id="69181"/>
    <lineage>
        <taxon>Eukaryota</taxon>
        <taxon>Viridiplantae</taxon>
        <taxon>Streptophyta</taxon>
        <taxon>Embryophyta</taxon>
        <taxon>Tracheophyta</taxon>
        <taxon>Spermatophyta</taxon>
        <taxon>Magnoliopsida</taxon>
        <taxon>eudicotyledons</taxon>
        <taxon>Gunneridae</taxon>
        <taxon>Pentapetalae</taxon>
        <taxon>rosids</taxon>
        <taxon>malvids</taxon>
        <taxon>Brassicales</taxon>
        <taxon>Brassicaceae</taxon>
        <taxon>Brassiceae</taxon>
        <taxon>Brassica</taxon>
    </lineage>
</organism>
<evidence type="ECO:0000313" key="2">
    <source>
        <dbReference type="EMBL" id="KAF2550899.1"/>
    </source>
</evidence>
<sequence length="106" mass="11500">MKTNALTWILLMSPTTPLRKSTDIQEGPEADLLGKALRSTNQGRKRRKSSIGTSRKSGLKSKPSSLALAAKLLAGELSEVTSINDLILYSDRPPETDRNPPAEKSP</sequence>
<gene>
    <name evidence="2" type="ORF">F2Q68_00033486</name>
    <name evidence="3" type="ORF">F2Q70_00038638</name>
</gene>
<reference evidence="3" key="1">
    <citation type="submission" date="2019-12" db="EMBL/GenBank/DDBJ databases">
        <title>Genome sequencing and annotation of Brassica cretica.</title>
        <authorList>
            <person name="Studholme D.J."/>
            <person name="Sarris P.F."/>
        </authorList>
    </citation>
    <scope>NUCLEOTIDE SEQUENCE</scope>
    <source>
        <strain evidence="2">PFS-001/15</strain>
        <strain evidence="3">PFS-102/07</strain>
        <tissue evidence="3">Leaf</tissue>
    </source>
</reference>
<dbReference type="AlphaFoldDB" id="A0A8S9KC03"/>
<dbReference type="Proteomes" id="UP000712281">
    <property type="component" value="Unassembled WGS sequence"/>
</dbReference>
<evidence type="ECO:0000256" key="1">
    <source>
        <dbReference type="SAM" id="MobiDB-lite"/>
    </source>
</evidence>
<proteinExistence type="predicted"/>
<name>A0A8S9KC03_BRACR</name>
<dbReference type="EMBL" id="QGKW02001988">
    <property type="protein sequence ID" value="KAF2550899.1"/>
    <property type="molecule type" value="Genomic_DNA"/>
</dbReference>
<feature type="region of interest" description="Disordered" evidence="1">
    <location>
        <begin position="18"/>
        <end position="62"/>
    </location>
</feature>
<protein>
    <submittedName>
        <fullName evidence="3">Uncharacterized protein</fullName>
    </submittedName>
</protein>
<dbReference type="EMBL" id="QGKY02000190">
    <property type="protein sequence ID" value="KAF2591739.1"/>
    <property type="molecule type" value="Genomic_DNA"/>
</dbReference>